<evidence type="ECO:0000256" key="1">
    <source>
        <dbReference type="SAM" id="MobiDB-lite"/>
    </source>
</evidence>
<dbReference type="AlphaFoldDB" id="A0A9Q1LVS6"/>
<dbReference type="EMBL" id="JAJAGQ010000014">
    <property type="protein sequence ID" value="KAJ8543536.1"/>
    <property type="molecule type" value="Genomic_DNA"/>
</dbReference>
<keyword evidence="3" id="KW-1185">Reference proteome</keyword>
<dbReference type="Proteomes" id="UP001152561">
    <property type="component" value="Unassembled WGS sequence"/>
</dbReference>
<accession>A0A9Q1LVS6</accession>
<feature type="region of interest" description="Disordered" evidence="1">
    <location>
        <begin position="41"/>
        <end position="74"/>
    </location>
</feature>
<gene>
    <name evidence="2" type="ORF">K7X08_006059</name>
</gene>
<protein>
    <submittedName>
        <fullName evidence="2">Uncharacterized protein</fullName>
    </submittedName>
</protein>
<dbReference type="OrthoDB" id="1306168at2759"/>
<comment type="caution">
    <text evidence="2">The sequence shown here is derived from an EMBL/GenBank/DDBJ whole genome shotgun (WGS) entry which is preliminary data.</text>
</comment>
<evidence type="ECO:0000313" key="2">
    <source>
        <dbReference type="EMBL" id="KAJ8543536.1"/>
    </source>
</evidence>
<sequence>MQKGLESAITEQLSNVEYRICWPKCKKCCSTVPNPSTVVAVPHSTTAAAPTSRGRGRPKSSKEKNVGTSRPRMIGMRVLHPQSGQTIINPGLPSEKVKNTKSSAVVTCDLGHKATSGGKNCYDLKAA</sequence>
<name>A0A9Q1LVS6_9SOLA</name>
<proteinExistence type="predicted"/>
<evidence type="ECO:0000313" key="3">
    <source>
        <dbReference type="Proteomes" id="UP001152561"/>
    </source>
</evidence>
<reference evidence="3" key="1">
    <citation type="journal article" date="2023" name="Proc. Natl. Acad. Sci. U.S.A.">
        <title>Genomic and structural basis for evolution of tropane alkaloid biosynthesis.</title>
        <authorList>
            <person name="Wanga Y.-J."/>
            <person name="Taina T."/>
            <person name="Yua J.-Y."/>
            <person name="Lia J."/>
            <person name="Xua B."/>
            <person name="Chenc J."/>
            <person name="D'Auriad J.C."/>
            <person name="Huanga J.-P."/>
            <person name="Huanga S.-X."/>
        </authorList>
    </citation>
    <scope>NUCLEOTIDE SEQUENCE [LARGE SCALE GENOMIC DNA]</scope>
    <source>
        <strain evidence="3">cv. KIB-2019</strain>
    </source>
</reference>
<organism evidence="2 3">
    <name type="scientific">Anisodus acutangulus</name>
    <dbReference type="NCBI Taxonomy" id="402998"/>
    <lineage>
        <taxon>Eukaryota</taxon>
        <taxon>Viridiplantae</taxon>
        <taxon>Streptophyta</taxon>
        <taxon>Embryophyta</taxon>
        <taxon>Tracheophyta</taxon>
        <taxon>Spermatophyta</taxon>
        <taxon>Magnoliopsida</taxon>
        <taxon>eudicotyledons</taxon>
        <taxon>Gunneridae</taxon>
        <taxon>Pentapetalae</taxon>
        <taxon>asterids</taxon>
        <taxon>lamiids</taxon>
        <taxon>Solanales</taxon>
        <taxon>Solanaceae</taxon>
        <taxon>Solanoideae</taxon>
        <taxon>Hyoscyameae</taxon>
        <taxon>Anisodus</taxon>
    </lineage>
</organism>